<dbReference type="STRING" id="1086011.HJ01_01720"/>
<dbReference type="EMBL" id="AHKF01000017">
    <property type="protein sequence ID" value="EIA08954.1"/>
    <property type="molecule type" value="Genomic_DNA"/>
</dbReference>
<protein>
    <submittedName>
        <fullName evidence="2">Uncharacterized protein</fullName>
    </submittedName>
</protein>
<keyword evidence="3" id="KW-1185">Reference proteome</keyword>
<keyword evidence="1" id="KW-0812">Transmembrane</keyword>
<accession>H7FRH1</accession>
<proteinExistence type="predicted"/>
<reference evidence="2 3" key="1">
    <citation type="journal article" date="2014" name="Acta Crystallogr. D">
        <title>Structure-based characterization and antifreeze properties of a hyperactive ice-binding protein from the Antarctic bacterium Flavobacterium frigoris PS1.</title>
        <authorList>
            <person name="Do H."/>
            <person name="Kim S.J."/>
            <person name="Kim H.J."/>
            <person name="Lee J.H."/>
        </authorList>
    </citation>
    <scope>NUCLEOTIDE SEQUENCE [LARGE SCALE GENOMIC DNA]</scope>
    <source>
        <strain evidence="2 3">PS1</strain>
    </source>
</reference>
<dbReference type="PATRIC" id="fig|1086011.3.peg.1681"/>
<keyword evidence="1" id="KW-1133">Transmembrane helix</keyword>
<feature type="transmembrane region" description="Helical" evidence="1">
    <location>
        <begin position="12"/>
        <end position="31"/>
    </location>
</feature>
<evidence type="ECO:0000313" key="3">
    <source>
        <dbReference type="Proteomes" id="UP000005566"/>
    </source>
</evidence>
<keyword evidence="1" id="KW-0472">Membrane</keyword>
<dbReference type="RefSeq" id="WP_007137897.1">
    <property type="nucleotide sequence ID" value="NZ_AHKF01000017.1"/>
</dbReference>
<comment type="caution">
    <text evidence="2">The sequence shown here is derived from an EMBL/GenBank/DDBJ whole genome shotgun (WGS) entry which is preliminary data.</text>
</comment>
<name>H7FRH1_FLAFP</name>
<sequence>MAEIKIEKKKPVWPWLLVGLVIVALLVYFLVFRDNGENTEAVTEADYITNTNESDLLGVKENNGTVAAYVNFVENNKENMSLDHEYTNEALLKLIEATDAMANEVGYDVQGDIEKAREYAKMIEQDSFETTHADNIRKADDILTNILQNIQKAKYPGLADEVTALKSALESIKPGVLTLDQKDVVKNYFAKASGLLQKMN</sequence>
<organism evidence="2 3">
    <name type="scientific">Flavobacterium frigoris (strain PS1)</name>
    <dbReference type="NCBI Taxonomy" id="1086011"/>
    <lineage>
        <taxon>Bacteria</taxon>
        <taxon>Pseudomonadati</taxon>
        <taxon>Bacteroidota</taxon>
        <taxon>Flavobacteriia</taxon>
        <taxon>Flavobacteriales</taxon>
        <taxon>Flavobacteriaceae</taxon>
        <taxon>Flavobacterium</taxon>
    </lineage>
</organism>
<gene>
    <name evidence="2" type="ORF">HJ01_01720</name>
</gene>
<dbReference type="eggNOG" id="ENOG5032RJ8">
    <property type="taxonomic scope" value="Bacteria"/>
</dbReference>
<dbReference type="Proteomes" id="UP000005566">
    <property type="component" value="Unassembled WGS sequence"/>
</dbReference>
<evidence type="ECO:0000313" key="2">
    <source>
        <dbReference type="EMBL" id="EIA08954.1"/>
    </source>
</evidence>
<dbReference type="AlphaFoldDB" id="H7FRH1"/>
<evidence type="ECO:0000256" key="1">
    <source>
        <dbReference type="SAM" id="Phobius"/>
    </source>
</evidence>
<dbReference type="OrthoDB" id="952668at2"/>